<evidence type="ECO:0000256" key="3">
    <source>
        <dbReference type="ARBA" id="ARBA00022679"/>
    </source>
</evidence>
<dbReference type="InterPro" id="IPR001497">
    <property type="entry name" value="MethylDNA_cys_MeTrfase_AS"/>
</dbReference>
<dbReference type="PANTHER" id="PTHR10815:SF14">
    <property type="entry name" value="BIFUNCTIONAL TRANSCRIPTIONAL ACTIVATOR_DNA REPAIR ENZYME ADA"/>
    <property type="match status" value="1"/>
</dbReference>
<evidence type="ECO:0000256" key="6">
    <source>
        <dbReference type="ARBA" id="ARBA00049348"/>
    </source>
</evidence>
<dbReference type="PROSITE" id="PS00374">
    <property type="entry name" value="MGMT"/>
    <property type="match status" value="1"/>
</dbReference>
<comment type="catalytic activity">
    <reaction evidence="1">
        <text>a 4-O-methyl-thymidine in DNA + L-cysteinyl-[protein] = a thymidine in DNA + S-methyl-L-cysteinyl-[protein]</text>
        <dbReference type="Rhea" id="RHEA:53428"/>
        <dbReference type="Rhea" id="RHEA-COMP:10131"/>
        <dbReference type="Rhea" id="RHEA-COMP:10132"/>
        <dbReference type="Rhea" id="RHEA-COMP:13555"/>
        <dbReference type="Rhea" id="RHEA-COMP:13556"/>
        <dbReference type="ChEBI" id="CHEBI:29950"/>
        <dbReference type="ChEBI" id="CHEBI:82612"/>
        <dbReference type="ChEBI" id="CHEBI:137386"/>
        <dbReference type="ChEBI" id="CHEBI:137387"/>
        <dbReference type="EC" id="2.1.1.63"/>
    </reaction>
</comment>
<keyword evidence="9" id="KW-1185">Reference proteome</keyword>
<keyword evidence="5" id="KW-0234">DNA repair</keyword>
<accession>A0ABX7MW29</accession>
<name>A0ABX7MW29_9GAMM</name>
<dbReference type="InterPro" id="IPR014048">
    <property type="entry name" value="MethylDNA_cys_MeTrfase_DNA-bd"/>
</dbReference>
<reference evidence="8 9" key="1">
    <citation type="submission" date="2021-03" db="EMBL/GenBank/DDBJ databases">
        <title>Genome sequencing of Marinobacter sp. LPB0319.</title>
        <authorList>
            <person name="Kim J."/>
        </authorList>
    </citation>
    <scope>NUCLEOTIDE SEQUENCE [LARGE SCALE GENOMIC DNA]</scope>
    <source>
        <strain evidence="8 9">LPB0319</strain>
    </source>
</reference>
<organism evidence="8 9">
    <name type="scientific">Marinobacter salinisoli</name>
    <dbReference type="NCBI Taxonomy" id="2769486"/>
    <lineage>
        <taxon>Bacteria</taxon>
        <taxon>Pseudomonadati</taxon>
        <taxon>Pseudomonadota</taxon>
        <taxon>Gammaproteobacteria</taxon>
        <taxon>Pseudomonadales</taxon>
        <taxon>Marinobacteraceae</taxon>
        <taxon>Marinobacter</taxon>
    </lineage>
</organism>
<dbReference type="EMBL" id="CP071247">
    <property type="protein sequence ID" value="QSP96534.1"/>
    <property type="molecule type" value="Genomic_DNA"/>
</dbReference>
<evidence type="ECO:0000313" key="9">
    <source>
        <dbReference type="Proteomes" id="UP000663555"/>
    </source>
</evidence>
<evidence type="ECO:0000256" key="5">
    <source>
        <dbReference type="ARBA" id="ARBA00023204"/>
    </source>
</evidence>
<dbReference type="SUPFAM" id="SSF46767">
    <property type="entry name" value="Methylated DNA-protein cysteine methyltransferase, C-terminal domain"/>
    <property type="match status" value="1"/>
</dbReference>
<dbReference type="InterPro" id="IPR036631">
    <property type="entry name" value="MGMT_N_sf"/>
</dbReference>
<evidence type="ECO:0000256" key="1">
    <source>
        <dbReference type="ARBA" id="ARBA00001286"/>
    </source>
</evidence>
<feature type="domain" description="Methylated-DNA-[protein]-cysteine S-methyltransferase DNA binding" evidence="7">
    <location>
        <begin position="92"/>
        <end position="171"/>
    </location>
</feature>
<dbReference type="NCBIfam" id="TIGR00589">
    <property type="entry name" value="ogt"/>
    <property type="match status" value="1"/>
</dbReference>
<evidence type="ECO:0000259" key="7">
    <source>
        <dbReference type="Pfam" id="PF01035"/>
    </source>
</evidence>
<dbReference type="InterPro" id="IPR036217">
    <property type="entry name" value="MethylDNA_cys_MeTrfase_DNAb"/>
</dbReference>
<protein>
    <submittedName>
        <fullName evidence="8">Methylated-DNA--[protein]-cysteine S-methyltransferase</fullName>
        <ecNumber evidence="8">2.1.1.63</ecNumber>
    </submittedName>
</protein>
<dbReference type="Gene3D" id="3.30.160.70">
    <property type="entry name" value="Methylated DNA-protein cysteine methyltransferase domain"/>
    <property type="match status" value="1"/>
</dbReference>
<proteinExistence type="predicted"/>
<evidence type="ECO:0000313" key="8">
    <source>
        <dbReference type="EMBL" id="QSP96534.1"/>
    </source>
</evidence>
<dbReference type="GO" id="GO:0003908">
    <property type="term" value="F:methylated-DNA-[protein]-cysteine S-methyltransferase activity"/>
    <property type="evidence" value="ECO:0007669"/>
    <property type="project" value="UniProtKB-EC"/>
</dbReference>
<evidence type="ECO:0000256" key="2">
    <source>
        <dbReference type="ARBA" id="ARBA00022603"/>
    </source>
</evidence>
<dbReference type="Pfam" id="PF01035">
    <property type="entry name" value="DNA_binding_1"/>
    <property type="match status" value="1"/>
</dbReference>
<dbReference type="Gene3D" id="1.10.10.10">
    <property type="entry name" value="Winged helix-like DNA-binding domain superfamily/Winged helix DNA-binding domain"/>
    <property type="match status" value="1"/>
</dbReference>
<dbReference type="EC" id="2.1.1.63" evidence="8"/>
<dbReference type="Proteomes" id="UP000663555">
    <property type="component" value="Chromosome"/>
</dbReference>
<keyword evidence="3 8" id="KW-0808">Transferase</keyword>
<dbReference type="InterPro" id="IPR036388">
    <property type="entry name" value="WH-like_DNA-bd_sf"/>
</dbReference>
<keyword evidence="2 8" id="KW-0489">Methyltransferase</keyword>
<dbReference type="CDD" id="cd06445">
    <property type="entry name" value="ATase"/>
    <property type="match status" value="1"/>
</dbReference>
<dbReference type="SUPFAM" id="SSF53155">
    <property type="entry name" value="Methylated DNA-protein cysteine methyltransferase domain"/>
    <property type="match status" value="1"/>
</dbReference>
<dbReference type="GO" id="GO:0032259">
    <property type="term" value="P:methylation"/>
    <property type="evidence" value="ECO:0007669"/>
    <property type="project" value="UniProtKB-KW"/>
</dbReference>
<dbReference type="PANTHER" id="PTHR10815">
    <property type="entry name" value="METHYLATED-DNA--PROTEIN-CYSTEINE METHYLTRANSFERASE"/>
    <property type="match status" value="1"/>
</dbReference>
<keyword evidence="4" id="KW-0227">DNA damage</keyword>
<evidence type="ECO:0000256" key="4">
    <source>
        <dbReference type="ARBA" id="ARBA00022763"/>
    </source>
</evidence>
<sequence length="176" mass="19650">MRKREFQGEPIVWQVGRCYLGTVMVARTSKGICAVLPGDSTEELLTELADRFPGATFEHCDSHREDWFQGVMDYLVDSRKQPSVRLDLRGTDFQCRVWHTLREIPSGSCASYSEVARRVGLPSGSRAVAGACAANPVAVLVPCHRVLRSDGSLSGYRWGLQRKKALLDHEQSLSER</sequence>
<gene>
    <name evidence="8" type="ORF">LPB19_10045</name>
</gene>
<comment type="catalytic activity">
    <reaction evidence="6">
        <text>a 6-O-methyl-2'-deoxyguanosine in DNA + L-cysteinyl-[protein] = S-methyl-L-cysteinyl-[protein] + a 2'-deoxyguanosine in DNA</text>
        <dbReference type="Rhea" id="RHEA:24000"/>
        <dbReference type="Rhea" id="RHEA-COMP:10131"/>
        <dbReference type="Rhea" id="RHEA-COMP:10132"/>
        <dbReference type="Rhea" id="RHEA-COMP:11367"/>
        <dbReference type="Rhea" id="RHEA-COMP:11368"/>
        <dbReference type="ChEBI" id="CHEBI:29950"/>
        <dbReference type="ChEBI" id="CHEBI:82612"/>
        <dbReference type="ChEBI" id="CHEBI:85445"/>
        <dbReference type="ChEBI" id="CHEBI:85448"/>
        <dbReference type="EC" id="2.1.1.63"/>
    </reaction>
</comment>